<dbReference type="GO" id="GO:0016020">
    <property type="term" value="C:membrane"/>
    <property type="evidence" value="ECO:0007669"/>
    <property type="project" value="TreeGrafter"/>
</dbReference>
<comment type="caution">
    <text evidence="6">The sequence shown here is derived from an EMBL/GenBank/DDBJ whole genome shotgun (WGS) entry which is preliminary data.</text>
</comment>
<dbReference type="PANTHER" id="PTHR12358">
    <property type="entry name" value="SPHINGOSINE KINASE"/>
    <property type="match status" value="1"/>
</dbReference>
<gene>
    <name evidence="6" type="ORF">E3P86_03204</name>
</gene>
<dbReference type="GO" id="GO:0001727">
    <property type="term" value="F:lipid kinase activity"/>
    <property type="evidence" value="ECO:0007669"/>
    <property type="project" value="TreeGrafter"/>
</dbReference>
<feature type="domain" description="DAGKc" evidence="5">
    <location>
        <begin position="122"/>
        <end position="262"/>
    </location>
</feature>
<dbReference type="AlphaFoldDB" id="A0A4T0IXN0"/>
<keyword evidence="1" id="KW-0808">Transferase</keyword>
<evidence type="ECO:0000256" key="3">
    <source>
        <dbReference type="ARBA" id="ARBA00022777"/>
    </source>
</evidence>
<protein>
    <recommendedName>
        <fullName evidence="5">DAGKc domain-containing protein</fullName>
    </recommendedName>
</protein>
<dbReference type="InterPro" id="IPR045540">
    <property type="entry name" value="YegS/DAGK_C"/>
</dbReference>
<keyword evidence="2" id="KW-0547">Nucleotide-binding</keyword>
<evidence type="ECO:0000313" key="7">
    <source>
        <dbReference type="Proteomes" id="UP000310689"/>
    </source>
</evidence>
<sequence length="479" mass="53743">MGLMELKLEDKDKQSSKIVAEDTRVVIRTPKANTTKKASRSCKSCFNRGNYEPIDSVVGHETHLTYYRIVSCSINIEGYVHLSVVSSQHDNKLISFEGDPLNMSIEQARDFLHGLRVKAGIPRARKLKVLVNPVGGQGNAIRYYNERVFPILRSSGCTVDLQMLEYKLHAFDIAKEMDLSYDAIVCVSGDGAVHEVLNGFLHHQNPIKAIQTPLCPIPAGSGNSLSLCLLGLEEGFDISLATLNAIKGHAMPLDLFSIMQGNKRTLSYLTQATGLMADLDIGTEDMRWLGDTRFVIGYVRSLVRNAPCPCEIYIKVEHDDKNQMVNWVRERHLDTPVPVPQYTGSELPKVQYPNGPEFDWEKVSDDISYLYAGQVPWVSRDLKQFPVSMPNDGFIDVAVQLNVSRMQKIKAMDGAENGAMFFDDSLKYYKAKAYHFKPLQTDGYISIDGESAPILPFTVEIMPSLARVLSPYYTWNNQF</sequence>
<dbReference type="InterPro" id="IPR017438">
    <property type="entry name" value="ATP-NAD_kinase_N"/>
</dbReference>
<dbReference type="SUPFAM" id="SSF111331">
    <property type="entry name" value="NAD kinase/diacylglycerol kinase-like"/>
    <property type="match status" value="1"/>
</dbReference>
<evidence type="ECO:0000256" key="4">
    <source>
        <dbReference type="ARBA" id="ARBA00022840"/>
    </source>
</evidence>
<dbReference type="Pfam" id="PF00781">
    <property type="entry name" value="DAGK_cat"/>
    <property type="match status" value="1"/>
</dbReference>
<dbReference type="Proteomes" id="UP000310689">
    <property type="component" value="Unassembled WGS sequence"/>
</dbReference>
<dbReference type="EMBL" id="SPOI01000212">
    <property type="protein sequence ID" value="TIB32105.1"/>
    <property type="molecule type" value="Genomic_DNA"/>
</dbReference>
<reference evidence="6 7" key="1">
    <citation type="submission" date="2019-03" db="EMBL/GenBank/DDBJ databases">
        <title>Sequencing 23 genomes of Wallemia ichthyophaga.</title>
        <authorList>
            <person name="Gostincar C."/>
        </authorList>
    </citation>
    <scope>NUCLEOTIDE SEQUENCE [LARGE SCALE GENOMIC DNA]</scope>
    <source>
        <strain evidence="6 7">EXF-6200</strain>
    </source>
</reference>
<dbReference type="Pfam" id="PF19279">
    <property type="entry name" value="YegS_C"/>
    <property type="match status" value="1"/>
</dbReference>
<evidence type="ECO:0000256" key="1">
    <source>
        <dbReference type="ARBA" id="ARBA00022679"/>
    </source>
</evidence>
<dbReference type="Gene3D" id="2.60.200.40">
    <property type="match status" value="1"/>
</dbReference>
<dbReference type="Gene3D" id="3.40.50.10330">
    <property type="entry name" value="Probable inorganic polyphosphate/atp-NAD kinase, domain 1"/>
    <property type="match status" value="1"/>
</dbReference>
<name>A0A4T0IXN0_WALIC</name>
<dbReference type="PROSITE" id="PS50146">
    <property type="entry name" value="DAGK"/>
    <property type="match status" value="1"/>
</dbReference>
<dbReference type="GO" id="GO:0005524">
    <property type="term" value="F:ATP binding"/>
    <property type="evidence" value="ECO:0007669"/>
    <property type="project" value="UniProtKB-KW"/>
</dbReference>
<dbReference type="SMART" id="SM00046">
    <property type="entry name" value="DAGKc"/>
    <property type="match status" value="1"/>
</dbReference>
<dbReference type="GO" id="GO:0046512">
    <property type="term" value="P:sphingosine biosynthetic process"/>
    <property type="evidence" value="ECO:0007669"/>
    <property type="project" value="TreeGrafter"/>
</dbReference>
<accession>A0A4T0IXN0</accession>
<evidence type="ECO:0000256" key="2">
    <source>
        <dbReference type="ARBA" id="ARBA00022741"/>
    </source>
</evidence>
<dbReference type="InterPro" id="IPR001206">
    <property type="entry name" value="Diacylglycerol_kinase_cat_dom"/>
</dbReference>
<evidence type="ECO:0000259" key="5">
    <source>
        <dbReference type="PROSITE" id="PS50146"/>
    </source>
</evidence>
<keyword evidence="3" id="KW-0418">Kinase</keyword>
<proteinExistence type="predicted"/>
<dbReference type="InterPro" id="IPR016064">
    <property type="entry name" value="NAD/diacylglycerol_kinase_sf"/>
</dbReference>
<organism evidence="6 7">
    <name type="scientific">Wallemia ichthyophaga</name>
    <dbReference type="NCBI Taxonomy" id="245174"/>
    <lineage>
        <taxon>Eukaryota</taxon>
        <taxon>Fungi</taxon>
        <taxon>Dikarya</taxon>
        <taxon>Basidiomycota</taxon>
        <taxon>Wallemiomycotina</taxon>
        <taxon>Wallemiomycetes</taxon>
        <taxon>Wallemiales</taxon>
        <taxon>Wallemiaceae</taxon>
        <taxon>Wallemia</taxon>
    </lineage>
</organism>
<evidence type="ECO:0000313" key="6">
    <source>
        <dbReference type="EMBL" id="TIB32105.1"/>
    </source>
</evidence>
<dbReference type="InterPro" id="IPR050187">
    <property type="entry name" value="Lipid_Phosphate_FormReg"/>
</dbReference>
<keyword evidence="4" id="KW-0067">ATP-binding</keyword>
<dbReference type="PANTHER" id="PTHR12358:SF31">
    <property type="entry name" value="ACYLGLYCEROL KINASE, MITOCHONDRIAL"/>
    <property type="match status" value="1"/>
</dbReference>
<dbReference type="GO" id="GO:0005737">
    <property type="term" value="C:cytoplasm"/>
    <property type="evidence" value="ECO:0007669"/>
    <property type="project" value="TreeGrafter"/>
</dbReference>